<evidence type="ECO:0000256" key="4">
    <source>
        <dbReference type="ARBA" id="ARBA00022989"/>
    </source>
</evidence>
<feature type="domain" description="ABC3 transporter permease C-terminal" evidence="7">
    <location>
        <begin position="744"/>
        <end position="854"/>
    </location>
</feature>
<dbReference type="EMBL" id="CP025096">
    <property type="protein sequence ID" value="AUD07455.1"/>
    <property type="molecule type" value="Genomic_DNA"/>
</dbReference>
<feature type="transmembrane region" description="Helical" evidence="6">
    <location>
        <begin position="281"/>
        <end position="305"/>
    </location>
</feature>
<feature type="transmembrane region" description="Helical" evidence="6">
    <location>
        <begin position="828"/>
        <end position="848"/>
    </location>
</feature>
<feature type="transmembrane region" description="Helical" evidence="6">
    <location>
        <begin position="12"/>
        <end position="34"/>
    </location>
</feature>
<dbReference type="OrthoDB" id="9775544at2"/>
<feature type="domain" description="ABC3 transporter permease C-terminal" evidence="7">
    <location>
        <begin position="284"/>
        <end position="403"/>
    </location>
</feature>
<feature type="transmembrane region" description="Helical" evidence="6">
    <location>
        <begin position="740"/>
        <end position="763"/>
    </location>
</feature>
<dbReference type="Pfam" id="PF12704">
    <property type="entry name" value="MacB_PCD"/>
    <property type="match status" value="1"/>
</dbReference>
<dbReference type="PANTHER" id="PTHR30287">
    <property type="entry name" value="MEMBRANE COMPONENT OF PREDICTED ABC SUPERFAMILY METABOLITE UPTAKE TRANSPORTER"/>
    <property type="match status" value="1"/>
</dbReference>
<dbReference type="RefSeq" id="WP_100994022.1">
    <property type="nucleotide sequence ID" value="NZ_CP025096.1"/>
</dbReference>
<evidence type="ECO:0000256" key="2">
    <source>
        <dbReference type="ARBA" id="ARBA00022475"/>
    </source>
</evidence>
<keyword evidence="4 6" id="KW-1133">Transmembrane helix</keyword>
<protein>
    <submittedName>
        <fullName evidence="9">ABC transporter permease</fullName>
    </submittedName>
</protein>
<accession>A0A2K8ZC61</accession>
<dbReference type="GO" id="GO:0005886">
    <property type="term" value="C:plasma membrane"/>
    <property type="evidence" value="ECO:0007669"/>
    <property type="project" value="UniProtKB-SubCell"/>
</dbReference>
<keyword evidence="2" id="KW-1003">Cell membrane</keyword>
<dbReference type="InterPro" id="IPR025857">
    <property type="entry name" value="MacB_PCD"/>
</dbReference>
<dbReference type="AlphaFoldDB" id="A0A2K8ZC61"/>
<feature type="domain" description="MacB-like periplasmic core" evidence="8">
    <location>
        <begin position="14"/>
        <end position="250"/>
    </location>
</feature>
<organism evidence="9 10">
    <name type="scientific">Spirosoma pollinicola</name>
    <dbReference type="NCBI Taxonomy" id="2057025"/>
    <lineage>
        <taxon>Bacteria</taxon>
        <taxon>Pseudomonadati</taxon>
        <taxon>Bacteroidota</taxon>
        <taxon>Cytophagia</taxon>
        <taxon>Cytophagales</taxon>
        <taxon>Cytophagaceae</taxon>
        <taxon>Spirosoma</taxon>
    </lineage>
</organism>
<proteinExistence type="predicted"/>
<keyword evidence="3 6" id="KW-0812">Transmembrane</keyword>
<evidence type="ECO:0000256" key="3">
    <source>
        <dbReference type="ARBA" id="ARBA00022692"/>
    </source>
</evidence>
<dbReference type="PANTHER" id="PTHR30287:SF1">
    <property type="entry name" value="INNER MEMBRANE PROTEIN"/>
    <property type="match status" value="1"/>
</dbReference>
<dbReference type="InterPro" id="IPR003838">
    <property type="entry name" value="ABC3_permease_C"/>
</dbReference>
<evidence type="ECO:0000256" key="6">
    <source>
        <dbReference type="SAM" id="Phobius"/>
    </source>
</evidence>
<dbReference type="InterPro" id="IPR038766">
    <property type="entry name" value="Membrane_comp_ABC_pdt"/>
</dbReference>
<dbReference type="Proteomes" id="UP000232883">
    <property type="component" value="Chromosome"/>
</dbReference>
<evidence type="ECO:0000313" key="10">
    <source>
        <dbReference type="Proteomes" id="UP000232883"/>
    </source>
</evidence>
<feature type="transmembrane region" description="Helical" evidence="6">
    <location>
        <begin position="793"/>
        <end position="816"/>
    </location>
</feature>
<feature type="transmembrane region" description="Helical" evidence="6">
    <location>
        <begin position="498"/>
        <end position="517"/>
    </location>
</feature>
<evidence type="ECO:0000259" key="8">
    <source>
        <dbReference type="Pfam" id="PF12704"/>
    </source>
</evidence>
<gene>
    <name evidence="9" type="ORF">CWM47_24240</name>
</gene>
<feature type="transmembrane region" description="Helical" evidence="6">
    <location>
        <begin position="445"/>
        <end position="472"/>
    </location>
</feature>
<feature type="transmembrane region" description="Helical" evidence="6">
    <location>
        <begin position="375"/>
        <end position="399"/>
    </location>
</feature>
<feature type="transmembrane region" description="Helical" evidence="6">
    <location>
        <begin position="326"/>
        <end position="355"/>
    </location>
</feature>
<evidence type="ECO:0000259" key="7">
    <source>
        <dbReference type="Pfam" id="PF02687"/>
    </source>
</evidence>
<dbReference type="Pfam" id="PF02687">
    <property type="entry name" value="FtsX"/>
    <property type="match status" value="2"/>
</dbReference>
<comment type="subcellular location">
    <subcellularLocation>
        <location evidence="1">Cell membrane</location>
        <topology evidence="1">Multi-pass membrane protein</topology>
    </subcellularLocation>
</comment>
<keyword evidence="10" id="KW-1185">Reference proteome</keyword>
<feature type="transmembrane region" description="Helical" evidence="6">
    <location>
        <begin position="420"/>
        <end position="439"/>
    </location>
</feature>
<reference evidence="9 10" key="1">
    <citation type="submission" date="2017-11" db="EMBL/GenBank/DDBJ databases">
        <title>Taxonomic description and genome sequences of Spirosoma HA7 sp. nov., isolated from pollen microhabitat of Corylus avellana.</title>
        <authorList>
            <person name="Ambika Manirajan B."/>
            <person name="Suarez C."/>
            <person name="Ratering S."/>
            <person name="Geissler-Plaum R."/>
            <person name="Cardinale M."/>
            <person name="Sylvia S."/>
        </authorList>
    </citation>
    <scope>NUCLEOTIDE SEQUENCE [LARGE SCALE GENOMIC DNA]</scope>
    <source>
        <strain evidence="9 10">HA7</strain>
    </source>
</reference>
<evidence type="ECO:0000256" key="1">
    <source>
        <dbReference type="ARBA" id="ARBA00004651"/>
    </source>
</evidence>
<keyword evidence="5 6" id="KW-0472">Membrane</keyword>
<name>A0A2K8ZC61_9BACT</name>
<sequence length="866" mass="95478">MAWRDSRRSRQRLLLFMSAIVLGIAALVAINSFGDNLSRSIDDQARELLGADLVLSSNEPNKEKLFYPLLKRVAPDISRRYTNKYTDKNILISSPYEYTREISFASMVAFPKSRGVRLAQIKHLSYGDSGGGNDYPYYGQWQIVPQSAQKRWLSQFHNAVKQPYALVDDALMIQFGAQVGDSIQVGGVSYKIIGRVLKTPGQSAVTSTVAPTVFLPFVAEGLIQRGSRVNYKYYFRFADGTDIEKIIKQVGPKLEKAGLNYDTVTARKKQTGRSFADLTKYLSLVAFVALLLGCVGVASAVQLYVKEKVTSVAILRTLGASGRQAFLIYLIQTALMGLMGAIIGALIGSVVQLVLPRVFGNFLPITVETTLSGSAILGGIGTGLLISVLFALLPLLAIRNVSPLRTLRSSYEDDLSNRDPLRWLVYFLVIGFIVGFAYLQTHNFMLALGFTGGLALAFGILTALGLGLIWLVRRFFPASWSYIWRQSLANLYRPNNQTLILVTSIGLGAFLIATLYLTQGLLLGRVELSSSGNQPNMVLFDIQNEQIAGIRSLVKKQRLPIVQEVPVVTMRLSDINGTTESLRKDTKDTTAKTPKWAFTREYRVTYRDTLISSEKLTSGKAPYQENGAIYVSIEKDFLDRMHIKLGDTLDFNVQGAPIQTIVGGTREVEWNRVQTNFLVVFPSGVLEQAPQFHVLMTRVPNNQASATLQRALVSNFPNVSAIDLGLILKTVDDILGQISFVIQFMALFSILTGLLVLASSVVISKYQRLRESVLLRTLGASRAQILRITALEYGLLGLLAALSGILLSVVGTWALARFVFEVPYQPNLLPLLIISFSVTAMTVLIGVFNSREVLVRPPLDVLRAEG</sequence>
<dbReference type="KEGG" id="spir:CWM47_24240"/>
<evidence type="ECO:0000256" key="5">
    <source>
        <dbReference type="ARBA" id="ARBA00023136"/>
    </source>
</evidence>
<evidence type="ECO:0000313" key="9">
    <source>
        <dbReference type="EMBL" id="AUD07455.1"/>
    </source>
</evidence>